<name>A0A8T7M5C4_9CHLR</name>
<evidence type="ECO:0000313" key="1">
    <source>
        <dbReference type="EMBL" id="NWJ47249.1"/>
    </source>
</evidence>
<dbReference type="InterPro" id="IPR036188">
    <property type="entry name" value="FAD/NAD-bd_sf"/>
</dbReference>
<accession>A0A8T7M5C4</accession>
<evidence type="ECO:0000313" key="3">
    <source>
        <dbReference type="Proteomes" id="UP000521676"/>
    </source>
</evidence>
<dbReference type="EMBL" id="CP128400">
    <property type="protein sequence ID" value="WJW69167.1"/>
    <property type="molecule type" value="Genomic_DNA"/>
</dbReference>
<organism evidence="1 3">
    <name type="scientific">Candidatus Chlorohelix allophototropha</name>
    <dbReference type="NCBI Taxonomy" id="3003348"/>
    <lineage>
        <taxon>Bacteria</taxon>
        <taxon>Bacillati</taxon>
        <taxon>Chloroflexota</taxon>
        <taxon>Chloroflexia</taxon>
        <taxon>Candidatus Chloroheliales</taxon>
        <taxon>Candidatus Chloroheliaceae</taxon>
        <taxon>Candidatus Chlorohelix</taxon>
    </lineage>
</organism>
<sequence>MQERNCPYKTFLKGVWVRAGLDGLFVAIGHRPNTAIFKNWLEMDERGSLKVSNERPGNSAVIS</sequence>
<protein>
    <submittedName>
        <fullName evidence="1">Uncharacterized protein</fullName>
    </submittedName>
</protein>
<evidence type="ECO:0000313" key="2">
    <source>
        <dbReference type="EMBL" id="WJW69167.1"/>
    </source>
</evidence>
<dbReference type="AlphaFoldDB" id="A0A8T7M5C4"/>
<dbReference type="RefSeq" id="WP_342399015.1">
    <property type="nucleotide sequence ID" value="NZ_CP128400.1"/>
</dbReference>
<reference evidence="1 3" key="1">
    <citation type="submission" date="2020-06" db="EMBL/GenBank/DDBJ databases">
        <title>Anoxygenic phototrophic Chloroflexota member uses a Type I reaction center.</title>
        <authorList>
            <person name="Tsuji J.M."/>
            <person name="Shaw N.A."/>
            <person name="Nagashima S."/>
            <person name="Venkiteswaran J."/>
            <person name="Schiff S.L."/>
            <person name="Hanada S."/>
            <person name="Tank M."/>
            <person name="Neufeld J.D."/>
        </authorList>
    </citation>
    <scope>NUCLEOTIDE SEQUENCE [LARGE SCALE GENOMIC DNA]</scope>
    <source>
        <strain evidence="1">L227-S17</strain>
    </source>
</reference>
<dbReference type="Proteomes" id="UP000521676">
    <property type="component" value="Unassembled WGS sequence"/>
</dbReference>
<evidence type="ECO:0000313" key="4">
    <source>
        <dbReference type="Proteomes" id="UP001431572"/>
    </source>
</evidence>
<keyword evidence="4" id="KW-1185">Reference proteome</keyword>
<dbReference type="EMBL" id="JACATZ010000003">
    <property type="protein sequence ID" value="NWJ47249.1"/>
    <property type="molecule type" value="Genomic_DNA"/>
</dbReference>
<proteinExistence type="predicted"/>
<dbReference type="Gene3D" id="3.50.50.60">
    <property type="entry name" value="FAD/NAD(P)-binding domain"/>
    <property type="match status" value="1"/>
</dbReference>
<reference evidence="2" key="2">
    <citation type="journal article" date="2024" name="Nature">
        <title>Anoxygenic phototroph of the Chloroflexota uses a type I reaction centre.</title>
        <authorList>
            <person name="Tsuji J.M."/>
            <person name="Shaw N.A."/>
            <person name="Nagashima S."/>
            <person name="Venkiteswaran J.J."/>
            <person name="Schiff S.L."/>
            <person name="Watanabe T."/>
            <person name="Fukui M."/>
            <person name="Hanada S."/>
            <person name="Tank M."/>
            <person name="Neufeld J.D."/>
        </authorList>
    </citation>
    <scope>NUCLEOTIDE SEQUENCE</scope>
    <source>
        <strain evidence="2">L227-S17</strain>
    </source>
</reference>
<dbReference type="Proteomes" id="UP001431572">
    <property type="component" value="Chromosome 2"/>
</dbReference>
<gene>
    <name evidence="1" type="ORF">HXX08_15410</name>
    <name evidence="2" type="ORF">OZ401_002763</name>
</gene>